<proteinExistence type="predicted"/>
<dbReference type="SUPFAM" id="SSF69118">
    <property type="entry name" value="AhpD-like"/>
    <property type="match status" value="1"/>
</dbReference>
<evidence type="ECO:0000259" key="1">
    <source>
        <dbReference type="Pfam" id="PF02627"/>
    </source>
</evidence>
<name>A0A845QMP0_9FIRM</name>
<dbReference type="InterPro" id="IPR003779">
    <property type="entry name" value="CMD-like"/>
</dbReference>
<evidence type="ECO:0000313" key="2">
    <source>
        <dbReference type="EMBL" id="NBH62455.1"/>
    </source>
</evidence>
<dbReference type="AlphaFoldDB" id="A0A845QMP0"/>
<dbReference type="GO" id="GO:0051920">
    <property type="term" value="F:peroxiredoxin activity"/>
    <property type="evidence" value="ECO:0007669"/>
    <property type="project" value="InterPro"/>
</dbReference>
<dbReference type="Proteomes" id="UP000446866">
    <property type="component" value="Unassembled WGS sequence"/>
</dbReference>
<dbReference type="InterPro" id="IPR029032">
    <property type="entry name" value="AhpD-like"/>
</dbReference>
<dbReference type="EMBL" id="QXWK01000025">
    <property type="protein sequence ID" value="NBH62455.1"/>
    <property type="molecule type" value="Genomic_DNA"/>
</dbReference>
<dbReference type="RefSeq" id="WP_160202742.1">
    <property type="nucleotide sequence ID" value="NZ_QXWK01000025.1"/>
</dbReference>
<organism evidence="2 3">
    <name type="scientific">Anaerotruncus colihominis</name>
    <dbReference type="NCBI Taxonomy" id="169435"/>
    <lineage>
        <taxon>Bacteria</taxon>
        <taxon>Bacillati</taxon>
        <taxon>Bacillota</taxon>
        <taxon>Clostridia</taxon>
        <taxon>Eubacteriales</taxon>
        <taxon>Oscillospiraceae</taxon>
        <taxon>Anaerotruncus</taxon>
    </lineage>
</organism>
<dbReference type="Gene3D" id="1.20.1290.10">
    <property type="entry name" value="AhpD-like"/>
    <property type="match status" value="1"/>
</dbReference>
<accession>A0A845QMP0</accession>
<feature type="domain" description="Carboxymuconolactone decarboxylase-like" evidence="1">
    <location>
        <begin position="146"/>
        <end position="225"/>
    </location>
</feature>
<dbReference type="InterPro" id="IPR052512">
    <property type="entry name" value="4CMD/NDH-1_regulator"/>
</dbReference>
<feature type="domain" description="Carboxymuconolactone decarboxylase-like" evidence="1">
    <location>
        <begin position="9"/>
        <end position="90"/>
    </location>
</feature>
<evidence type="ECO:0000313" key="3">
    <source>
        <dbReference type="Proteomes" id="UP000446866"/>
    </source>
</evidence>
<keyword evidence="3" id="KW-1185">Reference proteome</keyword>
<dbReference type="PANTHER" id="PTHR33570">
    <property type="entry name" value="4-CARBOXYMUCONOLACTONE DECARBOXYLASE FAMILY PROTEIN"/>
    <property type="match status" value="1"/>
</dbReference>
<protein>
    <submittedName>
        <fullName evidence="2">Carboxymuconolactone decarboxylase family protein</fullName>
    </submittedName>
</protein>
<comment type="caution">
    <text evidence="2">The sequence shown here is derived from an EMBL/GenBank/DDBJ whole genome shotgun (WGS) entry which is preliminary data.</text>
</comment>
<sequence length="228" mass="24913">MKEYDNSFYEIQKAFLENEIAEYGLADGKLRGMVGLVCLTAIQTLQETPEKVQACIAAGVSVTEIKEAMYQAAPYIGYPRVSAALAVVNETLCALGIEPQGEDMSETTADTRFEKGLAVQISIFGDQIRRMRESAPAETKHIQDCLSANCFGDYYTRGYLDLKVRELLTFTAIISIGGCDPQAKAHAAGNLSVGNTKKLLIETVTTCLPYIGYPRTLNALTCIEEVCK</sequence>
<dbReference type="Pfam" id="PF02627">
    <property type="entry name" value="CMD"/>
    <property type="match status" value="2"/>
</dbReference>
<gene>
    <name evidence="2" type="ORF">D0435_12425</name>
</gene>
<dbReference type="PANTHER" id="PTHR33570:SF2">
    <property type="entry name" value="CARBOXYMUCONOLACTONE DECARBOXYLASE-LIKE DOMAIN-CONTAINING PROTEIN"/>
    <property type="match status" value="1"/>
</dbReference>
<reference evidence="2 3" key="1">
    <citation type="submission" date="2018-08" db="EMBL/GenBank/DDBJ databases">
        <title>Murine metabolic-syndrome-specific gut microbial biobank.</title>
        <authorList>
            <person name="Liu C."/>
        </authorList>
    </citation>
    <scope>NUCLEOTIDE SEQUENCE [LARGE SCALE GENOMIC DNA]</scope>
    <source>
        <strain evidence="2 3">28</strain>
    </source>
</reference>